<evidence type="ECO:0000259" key="2">
    <source>
        <dbReference type="Pfam" id="PF26267"/>
    </source>
</evidence>
<dbReference type="Pfam" id="PF26267">
    <property type="entry name" value="DUF8070"/>
    <property type="match status" value="1"/>
</dbReference>
<evidence type="ECO:0000313" key="3">
    <source>
        <dbReference type="EMBL" id="MFC5971176.1"/>
    </source>
</evidence>
<keyword evidence="1" id="KW-0472">Membrane</keyword>
<proteinExistence type="predicted"/>
<keyword evidence="4" id="KW-1185">Reference proteome</keyword>
<accession>A0ABD5RLA4</accession>
<dbReference type="InterPro" id="IPR058383">
    <property type="entry name" value="DUF8070"/>
</dbReference>
<feature type="domain" description="DUF8070" evidence="2">
    <location>
        <begin position="1"/>
        <end position="110"/>
    </location>
</feature>
<protein>
    <recommendedName>
        <fullName evidence="2">DUF8070 domain-containing protein</fullName>
    </recommendedName>
</protein>
<comment type="caution">
    <text evidence="3">The sequence shown here is derived from an EMBL/GenBank/DDBJ whole genome shotgun (WGS) entry which is preliminary data.</text>
</comment>
<dbReference type="RefSeq" id="WP_247414085.1">
    <property type="nucleotide sequence ID" value="NZ_JALLGW010000001.1"/>
</dbReference>
<evidence type="ECO:0000256" key="1">
    <source>
        <dbReference type="SAM" id="Phobius"/>
    </source>
</evidence>
<dbReference type="Proteomes" id="UP001596099">
    <property type="component" value="Unassembled WGS sequence"/>
</dbReference>
<name>A0ABD5RLA4_9EURY</name>
<organism evidence="3 4">
    <name type="scientific">Halomarina salina</name>
    <dbReference type="NCBI Taxonomy" id="1872699"/>
    <lineage>
        <taxon>Archaea</taxon>
        <taxon>Methanobacteriati</taxon>
        <taxon>Methanobacteriota</taxon>
        <taxon>Stenosarchaea group</taxon>
        <taxon>Halobacteria</taxon>
        <taxon>Halobacteriales</taxon>
        <taxon>Natronomonadaceae</taxon>
        <taxon>Halomarina</taxon>
    </lineage>
</organism>
<evidence type="ECO:0000313" key="4">
    <source>
        <dbReference type="Proteomes" id="UP001596099"/>
    </source>
</evidence>
<feature type="transmembrane region" description="Helical" evidence="1">
    <location>
        <begin position="34"/>
        <end position="53"/>
    </location>
</feature>
<dbReference type="EMBL" id="JBHSQH010000001">
    <property type="protein sequence ID" value="MFC5971176.1"/>
    <property type="molecule type" value="Genomic_DNA"/>
</dbReference>
<reference evidence="3 4" key="1">
    <citation type="journal article" date="2019" name="Int. J. Syst. Evol. Microbiol.">
        <title>The Global Catalogue of Microorganisms (GCM) 10K type strain sequencing project: providing services to taxonomists for standard genome sequencing and annotation.</title>
        <authorList>
            <consortium name="The Broad Institute Genomics Platform"/>
            <consortium name="The Broad Institute Genome Sequencing Center for Infectious Disease"/>
            <person name="Wu L."/>
            <person name="Ma J."/>
        </authorList>
    </citation>
    <scope>NUCLEOTIDE SEQUENCE [LARGE SCALE GENOMIC DNA]</scope>
    <source>
        <strain evidence="3 4">CGMCC 1.12543</strain>
    </source>
</reference>
<keyword evidence="1" id="KW-0812">Transmembrane</keyword>
<keyword evidence="1" id="KW-1133">Transmembrane helix</keyword>
<dbReference type="AlphaFoldDB" id="A0ABD5RLA4"/>
<gene>
    <name evidence="3" type="ORF">ACFPYI_07500</name>
</gene>
<sequence>MNLKPLLKPLLLHTGLLALLTVGAVYLATHSGLYMLALAGSGVVLAALGGGAAGQTNFGSNAEEAELVADGTGFFPEAITDGSLRFVLLFYGVGVLVWSIVVLSTLGDTLV</sequence>
<feature type="transmembrane region" description="Helical" evidence="1">
    <location>
        <begin position="86"/>
        <end position="106"/>
    </location>
</feature>